<dbReference type="InterPro" id="IPR050712">
    <property type="entry name" value="NAD(P)H-dep_reductase"/>
</dbReference>
<dbReference type="InterPro" id="IPR005025">
    <property type="entry name" value="FMN_Rdtase-like_dom"/>
</dbReference>
<dbReference type="InterPro" id="IPR029039">
    <property type="entry name" value="Flavoprotein-like_sf"/>
</dbReference>
<dbReference type="GO" id="GO:0016491">
    <property type="term" value="F:oxidoreductase activity"/>
    <property type="evidence" value="ECO:0007669"/>
    <property type="project" value="InterPro"/>
</dbReference>
<proteinExistence type="predicted"/>
<dbReference type="EMBL" id="JALPRX010000057">
    <property type="protein sequence ID" value="MCK8785415.1"/>
    <property type="molecule type" value="Genomic_DNA"/>
</dbReference>
<reference evidence="2" key="1">
    <citation type="submission" date="2022-04" db="EMBL/GenBank/DDBJ databases">
        <title>Roseomonas acroporae sp. nov., isolated from coral Acropora digitifera.</title>
        <authorList>
            <person name="Sun H."/>
        </authorList>
    </citation>
    <scope>NUCLEOTIDE SEQUENCE</scope>
    <source>
        <strain evidence="2">NAR14</strain>
    </source>
</reference>
<dbReference type="SUPFAM" id="SSF52218">
    <property type="entry name" value="Flavoproteins"/>
    <property type="match status" value="1"/>
</dbReference>
<comment type="caution">
    <text evidence="2">The sequence shown here is derived from an EMBL/GenBank/DDBJ whole genome shotgun (WGS) entry which is preliminary data.</text>
</comment>
<accession>A0A9X2BXX2</accession>
<organism evidence="2 3">
    <name type="scientific">Roseomonas acroporae</name>
    <dbReference type="NCBI Taxonomy" id="2937791"/>
    <lineage>
        <taxon>Bacteria</taxon>
        <taxon>Pseudomonadati</taxon>
        <taxon>Pseudomonadota</taxon>
        <taxon>Alphaproteobacteria</taxon>
        <taxon>Acetobacterales</taxon>
        <taxon>Roseomonadaceae</taxon>
        <taxon>Roseomonas</taxon>
    </lineage>
</organism>
<keyword evidence="3" id="KW-1185">Reference proteome</keyword>
<evidence type="ECO:0000313" key="2">
    <source>
        <dbReference type="EMBL" id="MCK8785415.1"/>
    </source>
</evidence>
<gene>
    <name evidence="2" type="ORF">M0638_13580</name>
</gene>
<dbReference type="PANTHER" id="PTHR30543">
    <property type="entry name" value="CHROMATE REDUCTASE"/>
    <property type="match status" value="1"/>
</dbReference>
<feature type="domain" description="NADPH-dependent FMN reductase-like" evidence="1">
    <location>
        <begin position="6"/>
        <end position="151"/>
    </location>
</feature>
<dbReference type="GO" id="GO:0010181">
    <property type="term" value="F:FMN binding"/>
    <property type="evidence" value="ECO:0007669"/>
    <property type="project" value="TreeGrafter"/>
</dbReference>
<dbReference type="Gene3D" id="3.40.50.360">
    <property type="match status" value="1"/>
</dbReference>
<protein>
    <submittedName>
        <fullName evidence="2">NAD(P)H-dependent oxidoreductase</fullName>
    </submittedName>
</protein>
<dbReference type="AlphaFoldDB" id="A0A9X2BXX2"/>
<dbReference type="Pfam" id="PF03358">
    <property type="entry name" value="FMN_red"/>
    <property type="match status" value="1"/>
</dbReference>
<name>A0A9X2BXX2_9PROT</name>
<dbReference type="Proteomes" id="UP001139516">
    <property type="component" value="Unassembled WGS sequence"/>
</dbReference>
<evidence type="ECO:0000259" key="1">
    <source>
        <dbReference type="Pfam" id="PF03358"/>
    </source>
</evidence>
<dbReference type="RefSeq" id="WP_248667535.1">
    <property type="nucleotide sequence ID" value="NZ_JALPRX010000057.1"/>
</dbReference>
<dbReference type="GO" id="GO:0005829">
    <property type="term" value="C:cytosol"/>
    <property type="evidence" value="ECO:0007669"/>
    <property type="project" value="TreeGrafter"/>
</dbReference>
<dbReference type="PANTHER" id="PTHR30543:SF21">
    <property type="entry name" value="NAD(P)H-DEPENDENT FMN REDUCTASE LOT6"/>
    <property type="match status" value="1"/>
</dbReference>
<sequence length="186" mass="19654">MATPLNVVTLCGSLRRGSYNAAIARTLPELAPEGMRITALEGLGEFPLYDADLQAEGFPAAVTAMGEAVRAADGVIFVTPEYNYSVPGVLKNGIDWLSRLSPPPFAGKPVAIQSASMGVLGGSRAQYHLRQTLVFLDALALNKPEVFVGAAQTKVTDGRLTEAGTREFIGTQLKAFAEFIARVGGK</sequence>
<evidence type="ECO:0000313" key="3">
    <source>
        <dbReference type="Proteomes" id="UP001139516"/>
    </source>
</evidence>